<dbReference type="RefSeq" id="WP_162350076.1">
    <property type="nucleotide sequence ID" value="NZ_QOVG01000007.1"/>
</dbReference>
<comment type="caution">
    <text evidence="1">The sequence shown here is derived from an EMBL/GenBank/DDBJ whole genome shotgun (WGS) entry which is preliminary data.</text>
</comment>
<evidence type="ECO:0000313" key="2">
    <source>
        <dbReference type="Proteomes" id="UP001429354"/>
    </source>
</evidence>
<proteinExistence type="predicted"/>
<protein>
    <submittedName>
        <fullName evidence="1">Uncharacterized protein</fullName>
    </submittedName>
</protein>
<evidence type="ECO:0000313" key="1">
    <source>
        <dbReference type="EMBL" id="NDK39503.1"/>
    </source>
</evidence>
<accession>A0ABX0AJW4</accession>
<gene>
    <name evidence="1" type="ORF">DT603_11685</name>
</gene>
<dbReference type="InterPro" id="IPR054257">
    <property type="entry name" value="DUF6988"/>
</dbReference>
<dbReference type="Pfam" id="PF22491">
    <property type="entry name" value="DUF6988"/>
    <property type="match status" value="1"/>
</dbReference>
<name>A0ABX0AJW4_9GAMM</name>
<dbReference type="EMBL" id="QOVG01000007">
    <property type="protein sequence ID" value="NDK39503.1"/>
    <property type="molecule type" value="Genomic_DNA"/>
</dbReference>
<sequence>MKVSEELQYQSEHLQWLDERLKVGLPVDDSNYQSIGCFDMTLEHVGSMLLLASSALYGSMLALTRVAFESIGRGLWLRHCATPDQRDKFARGKLDLPFADLLKQVESAVGSAGTPLSSLQAGTWKVMNDYTHTGIRQVRSRHSQQAVTGTYLTETVVGALRISGLLALLAAGELASYTGNDTLIIEIQTKARGYGQPWT</sequence>
<keyword evidence="2" id="KW-1185">Reference proteome</keyword>
<reference evidence="1 2" key="1">
    <citation type="submission" date="2018-07" db="EMBL/GenBank/DDBJ databases">
        <title>Whole genome Sequencing of Pseudoxanthomonas gei KCTC 32298 (T).</title>
        <authorList>
            <person name="Kumar S."/>
            <person name="Bansal K."/>
            <person name="Kaur A."/>
            <person name="Patil P."/>
            <person name="Sharma S."/>
            <person name="Patil P.B."/>
        </authorList>
    </citation>
    <scope>NUCLEOTIDE SEQUENCE [LARGE SCALE GENOMIC DNA]</scope>
    <source>
        <strain evidence="1 2">KCTC 32298</strain>
    </source>
</reference>
<dbReference type="Proteomes" id="UP001429354">
    <property type="component" value="Unassembled WGS sequence"/>
</dbReference>
<organism evidence="1 2">
    <name type="scientific">Pseudoxanthomonas gei</name>
    <dbReference type="NCBI Taxonomy" id="1383030"/>
    <lineage>
        <taxon>Bacteria</taxon>
        <taxon>Pseudomonadati</taxon>
        <taxon>Pseudomonadota</taxon>
        <taxon>Gammaproteobacteria</taxon>
        <taxon>Lysobacterales</taxon>
        <taxon>Lysobacteraceae</taxon>
        <taxon>Pseudoxanthomonas</taxon>
    </lineage>
</organism>